<accession>A0ABV2HVM7</accession>
<comment type="caution">
    <text evidence="3">The sequence shown here is derived from an EMBL/GenBank/DDBJ whole genome shotgun (WGS) entry which is preliminary data.</text>
</comment>
<evidence type="ECO:0000259" key="1">
    <source>
        <dbReference type="Pfam" id="PF09851"/>
    </source>
</evidence>
<protein>
    <recommendedName>
        <fullName evidence="5">SHOCT domain-containing protein</fullName>
    </recommendedName>
</protein>
<evidence type="ECO:0008006" key="5">
    <source>
        <dbReference type="Google" id="ProtNLM"/>
    </source>
</evidence>
<dbReference type="EMBL" id="JBEPLM010000007">
    <property type="protein sequence ID" value="MET3594666.1"/>
    <property type="molecule type" value="Genomic_DNA"/>
</dbReference>
<sequence>MKGKDNAHVIGFRENKLKPGEAIKAHLEGWIGEMMGSGRNTQRNGQFVLTNERACFYRKGFLGEVFETIPLSKITSVETLSRLGYRVLRLHTSHDDLAFKTFEAKDVFDDLYQKLEALRHGPTIDRPKSAPIDSPADLLSRLGQLRDAGVLTEEEFKAKKAEILARI</sequence>
<dbReference type="Pfam" id="PF14470">
    <property type="entry name" value="bPH_3"/>
    <property type="match status" value="1"/>
</dbReference>
<dbReference type="Pfam" id="PF09851">
    <property type="entry name" value="SHOCT"/>
    <property type="match status" value="1"/>
</dbReference>
<name>A0ABV2HVM7_9HYPH</name>
<feature type="domain" description="SHOCT" evidence="1">
    <location>
        <begin position="139"/>
        <end position="164"/>
    </location>
</feature>
<keyword evidence="4" id="KW-1185">Reference proteome</keyword>
<dbReference type="RefSeq" id="WP_354416112.1">
    <property type="nucleotide sequence ID" value="NZ_JBEPLM010000007.1"/>
</dbReference>
<evidence type="ECO:0000313" key="4">
    <source>
        <dbReference type="Proteomes" id="UP001549036"/>
    </source>
</evidence>
<organism evidence="3 4">
    <name type="scientific">Mesorhizobium shonense</name>
    <dbReference type="NCBI Taxonomy" id="1209948"/>
    <lineage>
        <taxon>Bacteria</taxon>
        <taxon>Pseudomonadati</taxon>
        <taxon>Pseudomonadota</taxon>
        <taxon>Alphaproteobacteria</taxon>
        <taxon>Hyphomicrobiales</taxon>
        <taxon>Phyllobacteriaceae</taxon>
        <taxon>Mesorhizobium</taxon>
    </lineage>
</organism>
<dbReference type="InterPro" id="IPR018649">
    <property type="entry name" value="SHOCT"/>
</dbReference>
<gene>
    <name evidence="3" type="ORF">ABID26_004074</name>
</gene>
<proteinExistence type="predicted"/>
<reference evidence="3 4" key="1">
    <citation type="submission" date="2024-06" db="EMBL/GenBank/DDBJ databases">
        <title>Genomic Encyclopedia of Type Strains, Phase IV (KMG-IV): sequencing the most valuable type-strain genomes for metagenomic binning, comparative biology and taxonomic classification.</title>
        <authorList>
            <person name="Goeker M."/>
        </authorList>
    </citation>
    <scope>NUCLEOTIDE SEQUENCE [LARGE SCALE GENOMIC DNA]</scope>
    <source>
        <strain evidence="3 4">DSM 29846</strain>
    </source>
</reference>
<evidence type="ECO:0000313" key="3">
    <source>
        <dbReference type="EMBL" id="MET3594666.1"/>
    </source>
</evidence>
<evidence type="ECO:0000259" key="2">
    <source>
        <dbReference type="Pfam" id="PF14470"/>
    </source>
</evidence>
<dbReference type="Proteomes" id="UP001549036">
    <property type="component" value="Unassembled WGS sequence"/>
</dbReference>
<feature type="domain" description="YokE-like PH" evidence="2">
    <location>
        <begin position="17"/>
        <end position="107"/>
    </location>
</feature>
<dbReference type="InterPro" id="IPR039519">
    <property type="entry name" value="YokE-like_PH"/>
</dbReference>